<dbReference type="EMBL" id="CP016545">
    <property type="protein sequence ID" value="ANU07609.1"/>
    <property type="molecule type" value="Genomic_DNA"/>
</dbReference>
<name>A0A1C7D801_9SPHN</name>
<evidence type="ECO:0000313" key="2">
    <source>
        <dbReference type="EMBL" id="ANU07609.1"/>
    </source>
</evidence>
<evidence type="ECO:0000256" key="1">
    <source>
        <dbReference type="SAM" id="MobiDB-lite"/>
    </source>
</evidence>
<dbReference type="STRING" id="645517.A6F65_01303"/>
<dbReference type="AlphaFoldDB" id="A0A1C7D801"/>
<evidence type="ECO:0000313" key="3">
    <source>
        <dbReference type="Proteomes" id="UP000092698"/>
    </source>
</evidence>
<dbReference type="KEGG" id="anh:A6F65_01303"/>
<proteinExistence type="predicted"/>
<reference evidence="2 3" key="1">
    <citation type="submission" date="2016-07" db="EMBL/GenBank/DDBJ databases">
        <title>Complete genome sequence of Altererythrobacter namhicola JCM 16345T, containing esterase-encoding genes.</title>
        <authorList>
            <person name="Cheng H."/>
            <person name="Wu Y.-H."/>
            <person name="Jian S.-L."/>
            <person name="Huo Y.-Y."/>
            <person name="Wang C.-S."/>
            <person name="Xu X.-W."/>
        </authorList>
    </citation>
    <scope>NUCLEOTIDE SEQUENCE [LARGE SCALE GENOMIC DNA]</scope>
    <source>
        <strain evidence="2 3">JCM 16345</strain>
    </source>
</reference>
<organism evidence="2 3">
    <name type="scientific">Paraurantiacibacter namhicola</name>
    <dbReference type="NCBI Taxonomy" id="645517"/>
    <lineage>
        <taxon>Bacteria</taxon>
        <taxon>Pseudomonadati</taxon>
        <taxon>Pseudomonadota</taxon>
        <taxon>Alphaproteobacteria</taxon>
        <taxon>Sphingomonadales</taxon>
        <taxon>Erythrobacteraceae</taxon>
        <taxon>Paraurantiacibacter</taxon>
    </lineage>
</organism>
<sequence length="40" mass="3963">MGAPSASAEGYGTGPLPHPTTQGIVRKDGRVGKRAGASKV</sequence>
<dbReference type="Proteomes" id="UP000092698">
    <property type="component" value="Chromosome"/>
</dbReference>
<accession>A0A1C7D801</accession>
<keyword evidence="3" id="KW-1185">Reference proteome</keyword>
<protein>
    <submittedName>
        <fullName evidence="2">Uncharacterized protein</fullName>
    </submittedName>
</protein>
<gene>
    <name evidence="2" type="ORF">A6F65_01303</name>
</gene>
<feature type="region of interest" description="Disordered" evidence="1">
    <location>
        <begin position="1"/>
        <end position="40"/>
    </location>
</feature>